<proteinExistence type="predicted"/>
<feature type="repeat" description="WD" evidence="3">
    <location>
        <begin position="1116"/>
        <end position="1148"/>
    </location>
</feature>
<dbReference type="SMART" id="SM00320">
    <property type="entry name" value="WD40"/>
    <property type="match status" value="14"/>
</dbReference>
<dbReference type="PANTHER" id="PTHR19848:SF8">
    <property type="entry name" value="F-BOX AND WD REPEAT DOMAIN CONTAINING 7"/>
    <property type="match status" value="1"/>
</dbReference>
<dbReference type="InterPro" id="IPR036322">
    <property type="entry name" value="WD40_repeat_dom_sf"/>
</dbReference>
<feature type="compositionally biased region" description="Polar residues" evidence="4">
    <location>
        <begin position="1"/>
        <end position="12"/>
    </location>
</feature>
<protein>
    <recommendedName>
        <fullName evidence="5">NACHT domain-containing protein</fullName>
    </recommendedName>
</protein>
<dbReference type="InterPro" id="IPR015943">
    <property type="entry name" value="WD40/YVTN_repeat-like_dom_sf"/>
</dbReference>
<dbReference type="Pfam" id="PF24883">
    <property type="entry name" value="NPHP3_N"/>
    <property type="match status" value="1"/>
</dbReference>
<evidence type="ECO:0000256" key="3">
    <source>
        <dbReference type="PROSITE-ProRule" id="PRU00221"/>
    </source>
</evidence>
<feature type="region of interest" description="Disordered" evidence="4">
    <location>
        <begin position="1"/>
        <end position="24"/>
    </location>
</feature>
<feature type="repeat" description="WD" evidence="3">
    <location>
        <begin position="1073"/>
        <end position="1114"/>
    </location>
</feature>
<feature type="repeat" description="WD" evidence="3">
    <location>
        <begin position="809"/>
        <end position="850"/>
    </location>
</feature>
<keyword evidence="2" id="KW-0677">Repeat</keyword>
<feature type="repeat" description="WD" evidence="3">
    <location>
        <begin position="682"/>
        <end position="723"/>
    </location>
</feature>
<keyword evidence="1 3" id="KW-0853">WD repeat</keyword>
<evidence type="ECO:0000256" key="2">
    <source>
        <dbReference type="ARBA" id="ARBA00022737"/>
    </source>
</evidence>
<dbReference type="PROSITE" id="PS50294">
    <property type="entry name" value="WD_REPEATS_REGION"/>
    <property type="match status" value="11"/>
</dbReference>
<feature type="repeat" description="WD" evidence="3">
    <location>
        <begin position="852"/>
        <end position="893"/>
    </location>
</feature>
<dbReference type="Pfam" id="PF00400">
    <property type="entry name" value="WD40"/>
    <property type="match status" value="13"/>
</dbReference>
<evidence type="ECO:0000256" key="4">
    <source>
        <dbReference type="SAM" id="MobiDB-lite"/>
    </source>
</evidence>
<dbReference type="InterPro" id="IPR020472">
    <property type="entry name" value="WD40_PAC1"/>
</dbReference>
<feature type="repeat" description="WD" evidence="3">
    <location>
        <begin position="1201"/>
        <end position="1233"/>
    </location>
</feature>
<dbReference type="PRINTS" id="PR00320">
    <property type="entry name" value="GPROTEINBRPT"/>
</dbReference>
<dbReference type="PANTHER" id="PTHR19848">
    <property type="entry name" value="WD40 REPEAT PROTEIN"/>
    <property type="match status" value="1"/>
</dbReference>
<dbReference type="EMBL" id="CAJNJQ010000274">
    <property type="protein sequence ID" value="CAE7067214.1"/>
    <property type="molecule type" value="Genomic_DNA"/>
</dbReference>
<feature type="repeat" description="WD" evidence="3">
    <location>
        <begin position="982"/>
        <end position="1023"/>
    </location>
</feature>
<dbReference type="PROSITE" id="PS00678">
    <property type="entry name" value="WD_REPEATS_1"/>
    <property type="match status" value="5"/>
</dbReference>
<sequence length="1326" mass="146733">MLSSDPKPSTASDAERKSEDMENSGKANHCECRIILFVQLILSRDSVTQQENGLGKLNPSLSAYYDSAEASMVQRRECAVNTREQVLQALTAWKNDQNGEKVCWINGMAGTGKTTIANTLCSTLDKNHELGASFFCTRLIPTCRNFKLILPTIAHQLARFSIPFQGALLQVLEQDPEVHSKAPRVQFKRMILEPLQNAMKSLPANVVVVIDALDECDDGDGVEQILQMLLENAANLPVKFLISSRPEYHIREKIRLSALQTKLVLHELDEKMVKADIETYLRAELALIATALTDNQIATLVNRAGSLFIYAATVARYIKGGDSLERLAAVLQAPNLGQESSSNTKAIDQLYEAVLFSALEGHNLERPEKVRMQLVLHTVVCAQEPLTVDALAGLLGLRRTQVMDALKPLWSVLHIAESDSVHRVSTLHASFPDYMLDLNRSKRFGCDAQTHHDKLAELCLRRVGRNQPQFNICDLGSSHAFDKDVPNIDDKVKQKVSSDLLYACQYWATHLTLGGLPNEYAETICEFLSKRLLLWMEVLNLTKRIAKAVDQIARVVAWLRVVDGSESIMRLALDARRFVTMFATSPVSRSTPHLYVSMLSSWPSYQPLSQYYIQETARFVQMKGIETAERQIGLLSLVPASVEAEVRCVAYACNGRFFAAGTTNGDVIIWDAISCRMTIDPIKAHTDWVRAIAISPECTRICSASHDGTLCIWDPRNGQLVEGPLKGHEDRIFSVDYSPDGRWLASGSEDGIVYIWNTDNWQPQNLFTRSDGRVFAVAFSPDGSTVAVGFESVIYLGDLLTGRIIREPLEGHTDTICAIVFSPDGKYLISSSWDCTILVWDEKSGRVVSGPLREHQHAVTTVAMSPEGRLLASASADDTIRIWDTEAWQVFSVLQDTGIVWSVMFSPDGLYLVSGSTDGKVRVWEVPDLSMVKVADYRSEGHSSWVRSVAFSPCGTYLVSGSDDKTACMWDLQTRQLMYSPLRGGNDSILFVGITADGDHIFSASADRMIRVWGTQTGVQKYTIGPIETDGDYDVRYRELWAVAFRFDGKRVVCGSKSGRIYMWEGGKLLYSLAGHNDMVTSVAFLPDGQSFASGSEDGVLMIWDASTGERLVDSLTGHSGRISSIVSSSNGPQVASGSVDTTVRLWDSVTGVPVGNPLRGHTGAILSVAFAPSGSQLVSGSQDLTVRVWDVTDGQSIAVFREHIGAVFSVAFSPDQTKIVSGSADKTIRFWNAPLIRSEALWDTASISMNHILFNWEMDNEGWVRDTQEQQLLLWVPPDLRSILMQQHNLGMISCQGCIKLDFSSARIGEEWDKHYISFSPALNT</sequence>
<evidence type="ECO:0000313" key="7">
    <source>
        <dbReference type="Proteomes" id="UP000663827"/>
    </source>
</evidence>
<dbReference type="InterPro" id="IPR027417">
    <property type="entry name" value="P-loop_NTPase"/>
</dbReference>
<dbReference type="CDD" id="cd00200">
    <property type="entry name" value="WD40"/>
    <property type="match status" value="2"/>
</dbReference>
<dbReference type="InterPro" id="IPR001680">
    <property type="entry name" value="WD40_rpt"/>
</dbReference>
<comment type="caution">
    <text evidence="6">The sequence shown here is derived from an EMBL/GenBank/DDBJ whole genome shotgun (WGS) entry which is preliminary data.</text>
</comment>
<feature type="repeat" description="WD" evidence="3">
    <location>
        <begin position="939"/>
        <end position="980"/>
    </location>
</feature>
<gene>
    <name evidence="6" type="ORF">RDB_LOCUS12561</name>
</gene>
<dbReference type="Gene3D" id="3.40.50.300">
    <property type="entry name" value="P-loop containing nucleotide triphosphate hydrolases"/>
    <property type="match status" value="1"/>
</dbReference>
<organism evidence="6 7">
    <name type="scientific">Rhizoctonia solani</name>
    <dbReference type="NCBI Taxonomy" id="456999"/>
    <lineage>
        <taxon>Eukaryota</taxon>
        <taxon>Fungi</taxon>
        <taxon>Dikarya</taxon>
        <taxon>Basidiomycota</taxon>
        <taxon>Agaricomycotina</taxon>
        <taxon>Agaricomycetes</taxon>
        <taxon>Cantharellales</taxon>
        <taxon>Ceratobasidiaceae</taxon>
        <taxon>Rhizoctonia</taxon>
    </lineage>
</organism>
<dbReference type="InterPro" id="IPR056884">
    <property type="entry name" value="NPHP3-like_N"/>
</dbReference>
<dbReference type="InterPro" id="IPR019775">
    <property type="entry name" value="WD40_repeat_CS"/>
</dbReference>
<dbReference type="PROSITE" id="PS50082">
    <property type="entry name" value="WD_REPEATS_2"/>
    <property type="match status" value="11"/>
</dbReference>
<dbReference type="Proteomes" id="UP000663827">
    <property type="component" value="Unassembled WGS sequence"/>
</dbReference>
<dbReference type="SUPFAM" id="SSF52540">
    <property type="entry name" value="P-loop containing nucleoside triphosphate hydrolases"/>
    <property type="match status" value="1"/>
</dbReference>
<name>A0A8H3HTT3_9AGAM</name>
<dbReference type="SUPFAM" id="SSF50978">
    <property type="entry name" value="WD40 repeat-like"/>
    <property type="match status" value="2"/>
</dbReference>
<feature type="repeat" description="WD" evidence="3">
    <location>
        <begin position="1159"/>
        <end position="1200"/>
    </location>
</feature>
<feature type="domain" description="NACHT" evidence="5">
    <location>
        <begin position="101"/>
        <end position="246"/>
    </location>
</feature>
<accession>A0A8H3HTT3</accession>
<reference evidence="6" key="1">
    <citation type="submission" date="2021-01" db="EMBL/GenBank/DDBJ databases">
        <authorList>
            <person name="Kaushik A."/>
        </authorList>
    </citation>
    <scope>NUCLEOTIDE SEQUENCE</scope>
    <source>
        <strain evidence="6">AG5</strain>
    </source>
</reference>
<evidence type="ECO:0000256" key="1">
    <source>
        <dbReference type="ARBA" id="ARBA00022574"/>
    </source>
</evidence>
<evidence type="ECO:0000313" key="6">
    <source>
        <dbReference type="EMBL" id="CAE7067214.1"/>
    </source>
</evidence>
<dbReference type="PROSITE" id="PS50837">
    <property type="entry name" value="NACHT"/>
    <property type="match status" value="1"/>
</dbReference>
<feature type="repeat" description="WD" evidence="3">
    <location>
        <begin position="893"/>
        <end position="934"/>
    </location>
</feature>
<dbReference type="Gene3D" id="2.130.10.10">
    <property type="entry name" value="YVTN repeat-like/Quinoprotein amine dehydrogenase"/>
    <property type="match status" value="5"/>
</dbReference>
<evidence type="ECO:0000259" key="5">
    <source>
        <dbReference type="PROSITE" id="PS50837"/>
    </source>
</evidence>
<dbReference type="InterPro" id="IPR007111">
    <property type="entry name" value="NACHT_NTPase"/>
</dbReference>
<feature type="repeat" description="WD" evidence="3">
    <location>
        <begin position="725"/>
        <end position="760"/>
    </location>
</feature>